<keyword evidence="9" id="KW-1185">Reference proteome</keyword>
<dbReference type="InterPro" id="IPR027417">
    <property type="entry name" value="P-loop_NTPase"/>
</dbReference>
<dbReference type="InterPro" id="IPR011006">
    <property type="entry name" value="CheY-like_superfamily"/>
</dbReference>
<dbReference type="Gene3D" id="3.40.50.300">
    <property type="entry name" value="P-loop containing nucleotide triphosphate hydrolases"/>
    <property type="match status" value="1"/>
</dbReference>
<protein>
    <submittedName>
        <fullName evidence="8">Sigma-54 dependent transcriptional regulator</fullName>
    </submittedName>
</protein>
<dbReference type="PROSITE" id="PS50045">
    <property type="entry name" value="SIGMA54_INTERACT_4"/>
    <property type="match status" value="1"/>
</dbReference>
<proteinExistence type="predicted"/>
<dbReference type="Pfam" id="PF00072">
    <property type="entry name" value="Response_reg"/>
    <property type="match status" value="1"/>
</dbReference>
<dbReference type="PANTHER" id="PTHR32071:SF57">
    <property type="entry name" value="C4-DICARBOXYLATE TRANSPORT TRANSCRIPTIONAL REGULATORY PROTEIN DCTD"/>
    <property type="match status" value="1"/>
</dbReference>
<dbReference type="InterPro" id="IPR025943">
    <property type="entry name" value="Sigma_54_int_dom_ATP-bd_2"/>
</dbReference>
<accession>A0ABS9X5K1</accession>
<dbReference type="SUPFAM" id="SSF52540">
    <property type="entry name" value="P-loop containing nucleoside triphosphate hydrolases"/>
    <property type="match status" value="1"/>
</dbReference>
<keyword evidence="2" id="KW-0067">ATP-binding</keyword>
<evidence type="ECO:0000256" key="2">
    <source>
        <dbReference type="ARBA" id="ARBA00022840"/>
    </source>
</evidence>
<dbReference type="CDD" id="cd00009">
    <property type="entry name" value="AAA"/>
    <property type="match status" value="1"/>
</dbReference>
<evidence type="ECO:0000259" key="7">
    <source>
        <dbReference type="PROSITE" id="PS50110"/>
    </source>
</evidence>
<evidence type="ECO:0000313" key="8">
    <source>
        <dbReference type="EMBL" id="MCI2285508.1"/>
    </source>
</evidence>
<keyword evidence="5" id="KW-0597">Phosphoprotein</keyword>
<dbReference type="Gene3D" id="1.10.10.60">
    <property type="entry name" value="Homeodomain-like"/>
    <property type="match status" value="1"/>
</dbReference>
<dbReference type="SUPFAM" id="SSF46689">
    <property type="entry name" value="Homeodomain-like"/>
    <property type="match status" value="1"/>
</dbReference>
<keyword evidence="4" id="KW-0804">Transcription</keyword>
<dbReference type="SUPFAM" id="SSF52172">
    <property type="entry name" value="CheY-like"/>
    <property type="match status" value="1"/>
</dbReference>
<evidence type="ECO:0000313" key="9">
    <source>
        <dbReference type="Proteomes" id="UP001139646"/>
    </source>
</evidence>
<dbReference type="Pfam" id="PF00158">
    <property type="entry name" value="Sigma54_activat"/>
    <property type="match status" value="1"/>
</dbReference>
<dbReference type="InterPro" id="IPR003593">
    <property type="entry name" value="AAA+_ATPase"/>
</dbReference>
<evidence type="ECO:0000256" key="5">
    <source>
        <dbReference type="PROSITE-ProRule" id="PRU00169"/>
    </source>
</evidence>
<dbReference type="InterPro" id="IPR002078">
    <property type="entry name" value="Sigma_54_int"/>
</dbReference>
<organism evidence="8 9">
    <name type="scientific">Colwellia maritima</name>
    <dbReference type="NCBI Taxonomy" id="2912588"/>
    <lineage>
        <taxon>Bacteria</taxon>
        <taxon>Pseudomonadati</taxon>
        <taxon>Pseudomonadota</taxon>
        <taxon>Gammaproteobacteria</taxon>
        <taxon>Alteromonadales</taxon>
        <taxon>Colwelliaceae</taxon>
        <taxon>Colwellia</taxon>
    </lineage>
</organism>
<dbReference type="EMBL" id="JAKKSL010000005">
    <property type="protein sequence ID" value="MCI2285508.1"/>
    <property type="molecule type" value="Genomic_DNA"/>
</dbReference>
<dbReference type="PROSITE" id="PS00675">
    <property type="entry name" value="SIGMA54_INTERACT_1"/>
    <property type="match status" value="1"/>
</dbReference>
<dbReference type="SMART" id="SM00382">
    <property type="entry name" value="AAA"/>
    <property type="match status" value="1"/>
</dbReference>
<dbReference type="RefSeq" id="WP_242288387.1">
    <property type="nucleotide sequence ID" value="NZ_JAKKSL010000005.1"/>
</dbReference>
<dbReference type="PROSITE" id="PS50110">
    <property type="entry name" value="RESPONSE_REGULATORY"/>
    <property type="match status" value="1"/>
</dbReference>
<dbReference type="Gene3D" id="3.40.50.2300">
    <property type="match status" value="1"/>
</dbReference>
<comment type="caution">
    <text evidence="8">The sequence shown here is derived from an EMBL/GenBank/DDBJ whole genome shotgun (WGS) entry which is preliminary data.</text>
</comment>
<feature type="modified residue" description="4-aspartylphosphate" evidence="5">
    <location>
        <position position="57"/>
    </location>
</feature>
<dbReference type="InterPro" id="IPR009057">
    <property type="entry name" value="Homeodomain-like_sf"/>
</dbReference>
<dbReference type="SMART" id="SM00448">
    <property type="entry name" value="REC"/>
    <property type="match status" value="1"/>
</dbReference>
<dbReference type="InterPro" id="IPR002197">
    <property type="entry name" value="HTH_Fis"/>
</dbReference>
<dbReference type="Gene3D" id="1.10.8.60">
    <property type="match status" value="1"/>
</dbReference>
<dbReference type="PANTHER" id="PTHR32071">
    <property type="entry name" value="TRANSCRIPTIONAL REGULATORY PROTEIN"/>
    <property type="match status" value="1"/>
</dbReference>
<name>A0ABS9X5K1_9GAMM</name>
<dbReference type="CDD" id="cd17549">
    <property type="entry name" value="REC_DctD-like"/>
    <property type="match status" value="1"/>
</dbReference>
<sequence length="452" mass="51115">MAENNLGSVFIVDDEQHIRSAIEQLLELENYDVRSFSSAKDLLANIDSKCPDVIISDINMPVMDGHQLMANVFKIDRELPIILLTGFGDISMAVNAIKNGAYDFIEKPFNNEHLIDRVKRAIDKRALTLENRALKKQLVAHASPGPRILGNSPVIVKMRNILDSIMDAPADIMLNGETGTGKELVARYLHDHSIRKDHNFVALNCGAIPENIIESELFGAESGAFTGADKRRIGKFEYANGGTIFLDEIESTPMSLQVKLLRVLEDRQVVRLGSNHSIPLDIRVIAATKIDLLALCEQGEFRHDLYFRLNLVDVNIPPLRERKEDIPLLFLHFARIASTRYSRELIPLSQQNRAILLSNDWLGNVRELRNLAERYVLLGEDAAFETHQDNSTTLHSNMVLSERVGFFEKTLIQDALHTTNGCIKDTMEMLSLPRKTLYDKMKKYGLQRKETE</sequence>
<dbReference type="PROSITE" id="PS00676">
    <property type="entry name" value="SIGMA54_INTERACT_2"/>
    <property type="match status" value="1"/>
</dbReference>
<evidence type="ECO:0000256" key="4">
    <source>
        <dbReference type="ARBA" id="ARBA00023163"/>
    </source>
</evidence>
<dbReference type="Proteomes" id="UP001139646">
    <property type="component" value="Unassembled WGS sequence"/>
</dbReference>
<keyword evidence="3" id="KW-0805">Transcription regulation</keyword>
<reference evidence="8" key="1">
    <citation type="submission" date="2022-01" db="EMBL/GenBank/DDBJ databases">
        <title>Colwellia maritima, isolated from seawater.</title>
        <authorList>
            <person name="Kristyanto S."/>
            <person name="Jung J."/>
            <person name="Jeon C.O."/>
        </authorList>
    </citation>
    <scope>NUCLEOTIDE SEQUENCE</scope>
    <source>
        <strain evidence="8">MSW7</strain>
    </source>
</reference>
<dbReference type="InterPro" id="IPR001789">
    <property type="entry name" value="Sig_transdc_resp-reg_receiver"/>
</dbReference>
<dbReference type="Pfam" id="PF25601">
    <property type="entry name" value="AAA_lid_14"/>
    <property type="match status" value="1"/>
</dbReference>
<evidence type="ECO:0000259" key="6">
    <source>
        <dbReference type="PROSITE" id="PS50045"/>
    </source>
</evidence>
<feature type="domain" description="Response regulatory" evidence="7">
    <location>
        <begin position="8"/>
        <end position="122"/>
    </location>
</feature>
<evidence type="ECO:0000256" key="1">
    <source>
        <dbReference type="ARBA" id="ARBA00022741"/>
    </source>
</evidence>
<dbReference type="InterPro" id="IPR058031">
    <property type="entry name" value="AAA_lid_NorR"/>
</dbReference>
<dbReference type="Pfam" id="PF02954">
    <property type="entry name" value="HTH_8"/>
    <property type="match status" value="1"/>
</dbReference>
<gene>
    <name evidence="8" type="ORF">L3081_21545</name>
</gene>
<keyword evidence="1" id="KW-0547">Nucleotide-binding</keyword>
<evidence type="ECO:0000256" key="3">
    <source>
        <dbReference type="ARBA" id="ARBA00023015"/>
    </source>
</evidence>
<dbReference type="InterPro" id="IPR025662">
    <property type="entry name" value="Sigma_54_int_dom_ATP-bd_1"/>
</dbReference>
<feature type="domain" description="Sigma-54 factor interaction" evidence="6">
    <location>
        <begin position="148"/>
        <end position="377"/>
    </location>
</feature>